<dbReference type="SMART" id="SM00642">
    <property type="entry name" value="Aamy"/>
    <property type="match status" value="1"/>
</dbReference>
<dbReference type="CDD" id="cd11313">
    <property type="entry name" value="AmyAc_arch_bac_AmyA"/>
    <property type="match status" value="1"/>
</dbReference>
<name>A0A2P8CHH4_9BACT</name>
<dbReference type="InterPro" id="IPR032091">
    <property type="entry name" value="Malt_amylase-like_C"/>
</dbReference>
<evidence type="ECO:0000256" key="1">
    <source>
        <dbReference type="SAM" id="SignalP"/>
    </source>
</evidence>
<dbReference type="EMBL" id="PYGC01000002">
    <property type="protein sequence ID" value="PSK84428.1"/>
    <property type="molecule type" value="Genomic_DNA"/>
</dbReference>
<evidence type="ECO:0000313" key="6">
    <source>
        <dbReference type="Proteomes" id="UP000396862"/>
    </source>
</evidence>
<feature type="signal peptide" evidence="1">
    <location>
        <begin position="1"/>
        <end position="22"/>
    </location>
</feature>
<dbReference type="SUPFAM" id="SSF51011">
    <property type="entry name" value="Glycosyl hydrolase domain"/>
    <property type="match status" value="1"/>
</dbReference>
<dbReference type="Pfam" id="PF00128">
    <property type="entry name" value="Alpha-amylase"/>
    <property type="match status" value="2"/>
</dbReference>
<accession>A0A2P8CHH4</accession>
<feature type="domain" description="Glycosyl hydrolase family 13 catalytic" evidence="2">
    <location>
        <begin position="68"/>
        <end position="376"/>
    </location>
</feature>
<proteinExistence type="predicted"/>
<dbReference type="EMBL" id="BLAU01000001">
    <property type="protein sequence ID" value="GET20602.1"/>
    <property type="molecule type" value="Genomic_DNA"/>
</dbReference>
<evidence type="ECO:0000259" key="2">
    <source>
        <dbReference type="SMART" id="SM00642"/>
    </source>
</evidence>
<dbReference type="SUPFAM" id="SSF51445">
    <property type="entry name" value="(Trans)glycosidases"/>
    <property type="match status" value="1"/>
</dbReference>
<evidence type="ECO:0000313" key="3">
    <source>
        <dbReference type="EMBL" id="GET20602.1"/>
    </source>
</evidence>
<sequence length="465" mass="52808">MLRLRNLLVLALMAGMFFTACNGTSKKKAEKKANEKEVAGPGKAEAIFPDWSRDATIYEVNIRQYTKEGTFAAFEKSLPRLKKLGVDILWIMPIYPISEKNRKGTLGSYYAVADYKGVNPEFGNLADFKHLVDKAHEMGFHVLLDWVANHTGWDNKWITEHPDWYTQDSLGHIISPVPDWTDVADLNYNNPNMRAAMIDAMKYWVKEANIDGYRCDVAGSVPVDFWNQARAELDAIKPVYMLAEDADNMDLLKKAFNANYGWPFLHIMNEIYKGKKTSADIVNYFEKTYAAYPQGSYPMMFTTNHDENSWNGTAYERLGDAVKTFSALTFVVPGMPLIYSGQEAGLNKRLSFFEKDEIDWSDLSMSTFFHKLIQLKKDNNALWNGNSGGDFENLQNSAMPKVLTFSRKNNGNEVVSVFNLSPEAVSFEITGSIPEGTFKEAFTGQERELNGIFKLKPWGYQIFVK</sequence>
<dbReference type="RefSeq" id="WP_174821575.1">
    <property type="nucleotide sequence ID" value="NZ_BLAU01000001.1"/>
</dbReference>
<evidence type="ECO:0000313" key="5">
    <source>
        <dbReference type="Proteomes" id="UP000240621"/>
    </source>
</evidence>
<dbReference type="Gene3D" id="3.20.20.80">
    <property type="entry name" value="Glycosidases"/>
    <property type="match status" value="1"/>
</dbReference>
<dbReference type="Gene3D" id="2.60.40.1180">
    <property type="entry name" value="Golgi alpha-mannosidase II"/>
    <property type="match status" value="1"/>
</dbReference>
<evidence type="ECO:0000313" key="4">
    <source>
        <dbReference type="EMBL" id="PSK84428.1"/>
    </source>
</evidence>
<reference evidence="3 6" key="2">
    <citation type="submission" date="2019-10" db="EMBL/GenBank/DDBJ databases">
        <title>Prolixibacter strains distinguished by the presence of nitrate reductase genes were adept at nitrate-dependent anaerobic corrosion of metallic iron and carbon steel.</title>
        <authorList>
            <person name="Iino T."/>
            <person name="Shono N."/>
            <person name="Ito K."/>
            <person name="Nakamura R."/>
            <person name="Sueoka K."/>
            <person name="Harayama S."/>
            <person name="Ohkuma M."/>
        </authorList>
    </citation>
    <scope>NUCLEOTIDE SEQUENCE [LARGE SCALE GENOMIC DNA]</scope>
    <source>
        <strain evidence="3 6">MIC1-1</strain>
    </source>
</reference>
<organism evidence="4 5">
    <name type="scientific">Prolixibacter denitrificans</name>
    <dbReference type="NCBI Taxonomy" id="1541063"/>
    <lineage>
        <taxon>Bacteria</taxon>
        <taxon>Pseudomonadati</taxon>
        <taxon>Bacteroidota</taxon>
        <taxon>Bacteroidia</taxon>
        <taxon>Marinilabiliales</taxon>
        <taxon>Prolixibacteraceae</taxon>
        <taxon>Prolixibacter</taxon>
    </lineage>
</organism>
<dbReference type="PANTHER" id="PTHR47786">
    <property type="entry name" value="ALPHA-1,4-GLUCAN:MALTOSE-1-PHOSPHATE MALTOSYLTRANSFERASE"/>
    <property type="match status" value="1"/>
</dbReference>
<keyword evidence="6" id="KW-1185">Reference proteome</keyword>
<comment type="caution">
    <text evidence="4">The sequence shown here is derived from an EMBL/GenBank/DDBJ whole genome shotgun (WGS) entry which is preliminary data.</text>
</comment>
<dbReference type="Pfam" id="PF16657">
    <property type="entry name" value="Malt_amylase_C"/>
    <property type="match status" value="1"/>
</dbReference>
<reference evidence="4 5" key="1">
    <citation type="submission" date="2018-03" db="EMBL/GenBank/DDBJ databases">
        <title>Genomic Encyclopedia of Archaeal and Bacterial Type Strains, Phase II (KMG-II): from individual species to whole genera.</title>
        <authorList>
            <person name="Goeker M."/>
        </authorList>
    </citation>
    <scope>NUCLEOTIDE SEQUENCE [LARGE SCALE GENOMIC DNA]</scope>
    <source>
        <strain evidence="4 5">DSM 27267</strain>
    </source>
</reference>
<dbReference type="PANTHER" id="PTHR47786:SF2">
    <property type="entry name" value="GLYCOSYL HYDROLASE FAMILY 13 CATALYTIC DOMAIN-CONTAINING PROTEIN"/>
    <property type="match status" value="1"/>
</dbReference>
<dbReference type="GO" id="GO:0005975">
    <property type="term" value="P:carbohydrate metabolic process"/>
    <property type="evidence" value="ECO:0007669"/>
    <property type="project" value="InterPro"/>
</dbReference>
<dbReference type="PROSITE" id="PS51257">
    <property type="entry name" value="PROKAR_LIPOPROTEIN"/>
    <property type="match status" value="1"/>
</dbReference>
<dbReference type="InterPro" id="IPR013780">
    <property type="entry name" value="Glyco_hydro_b"/>
</dbReference>
<protein>
    <submittedName>
        <fullName evidence="3">Alpha-amylase</fullName>
    </submittedName>
    <submittedName>
        <fullName evidence="4">Maltogenic amylase-like enzyme</fullName>
    </submittedName>
</protein>
<gene>
    <name evidence="4" type="ORF">CLV93_102214</name>
    <name evidence="3" type="ORF">JCM18694_08480</name>
</gene>
<dbReference type="AlphaFoldDB" id="A0A2P8CHH4"/>
<dbReference type="InterPro" id="IPR017853">
    <property type="entry name" value="GH"/>
</dbReference>
<dbReference type="Proteomes" id="UP000396862">
    <property type="component" value="Unassembled WGS sequence"/>
</dbReference>
<dbReference type="InterPro" id="IPR006047">
    <property type="entry name" value="GH13_cat_dom"/>
</dbReference>
<dbReference type="Proteomes" id="UP000240621">
    <property type="component" value="Unassembled WGS sequence"/>
</dbReference>
<feature type="chain" id="PRO_5015131271" evidence="1">
    <location>
        <begin position="23"/>
        <end position="465"/>
    </location>
</feature>
<keyword evidence="1" id="KW-0732">Signal</keyword>